<feature type="region of interest" description="Disordered" evidence="1">
    <location>
        <begin position="185"/>
        <end position="205"/>
    </location>
</feature>
<accession>A0ABQ8KP50</accession>
<evidence type="ECO:0000313" key="3">
    <source>
        <dbReference type="Proteomes" id="UP000814176"/>
    </source>
</evidence>
<feature type="compositionally biased region" description="Basic and acidic residues" evidence="1">
    <location>
        <begin position="154"/>
        <end position="167"/>
    </location>
</feature>
<comment type="caution">
    <text evidence="2">The sequence shown here is derived from an EMBL/GenBank/DDBJ whole genome shotgun (WGS) entry which is preliminary data.</text>
</comment>
<evidence type="ECO:0000313" key="2">
    <source>
        <dbReference type="EMBL" id="KAH9840101.1"/>
    </source>
</evidence>
<organism evidence="2 3">
    <name type="scientific">Rhodofomes roseus</name>
    <dbReference type="NCBI Taxonomy" id="34475"/>
    <lineage>
        <taxon>Eukaryota</taxon>
        <taxon>Fungi</taxon>
        <taxon>Dikarya</taxon>
        <taxon>Basidiomycota</taxon>
        <taxon>Agaricomycotina</taxon>
        <taxon>Agaricomycetes</taxon>
        <taxon>Polyporales</taxon>
        <taxon>Rhodofomes</taxon>
    </lineage>
</organism>
<dbReference type="EMBL" id="JADCUA010000005">
    <property type="protein sequence ID" value="KAH9840101.1"/>
    <property type="molecule type" value="Genomic_DNA"/>
</dbReference>
<keyword evidence="3" id="KW-1185">Reference proteome</keyword>
<evidence type="ECO:0000256" key="1">
    <source>
        <dbReference type="SAM" id="MobiDB-lite"/>
    </source>
</evidence>
<dbReference type="GeneID" id="71999532"/>
<sequence>MRYSLQRHLCYWCHRRLSRTMHDTSIMATRDATRKTDAITARTDNPGLYSAPHRERRAPQIHVIRTRSLCDIEVTLPDGTSTQALPDLQEPRAGAWRRSRCPLRRISSFHPPQPQPRPQPQAHSRFAISRALPKGFCVDANSSPRWRRRQTRSPRSEREARTADRTQGRLPRLNANSLYLPVQGANARTGGTARGRSGGRSRGRVHAPSRVPFCSVIFFLPSMRSIAI</sequence>
<proteinExistence type="predicted"/>
<feature type="region of interest" description="Disordered" evidence="1">
    <location>
        <begin position="139"/>
        <end position="170"/>
    </location>
</feature>
<name>A0ABQ8KP50_9APHY</name>
<gene>
    <name evidence="2" type="ORF">C8Q71DRAFT_477306</name>
</gene>
<reference evidence="2 3" key="1">
    <citation type="journal article" date="2021" name="Environ. Microbiol.">
        <title>Gene family expansions and transcriptome signatures uncover fungal adaptations to wood decay.</title>
        <authorList>
            <person name="Hage H."/>
            <person name="Miyauchi S."/>
            <person name="Viragh M."/>
            <person name="Drula E."/>
            <person name="Min B."/>
            <person name="Chaduli D."/>
            <person name="Navarro D."/>
            <person name="Favel A."/>
            <person name="Norest M."/>
            <person name="Lesage-Meessen L."/>
            <person name="Balint B."/>
            <person name="Merenyi Z."/>
            <person name="de Eugenio L."/>
            <person name="Morin E."/>
            <person name="Martinez A.T."/>
            <person name="Baldrian P."/>
            <person name="Stursova M."/>
            <person name="Martinez M.J."/>
            <person name="Novotny C."/>
            <person name="Magnuson J.K."/>
            <person name="Spatafora J.W."/>
            <person name="Maurice S."/>
            <person name="Pangilinan J."/>
            <person name="Andreopoulos W."/>
            <person name="LaButti K."/>
            <person name="Hundley H."/>
            <person name="Na H."/>
            <person name="Kuo A."/>
            <person name="Barry K."/>
            <person name="Lipzen A."/>
            <person name="Henrissat B."/>
            <person name="Riley R."/>
            <person name="Ahrendt S."/>
            <person name="Nagy L.G."/>
            <person name="Grigoriev I.V."/>
            <person name="Martin F."/>
            <person name="Rosso M.N."/>
        </authorList>
    </citation>
    <scope>NUCLEOTIDE SEQUENCE [LARGE SCALE GENOMIC DNA]</scope>
    <source>
        <strain evidence="2 3">CIRM-BRFM 1785</strain>
    </source>
</reference>
<protein>
    <submittedName>
        <fullName evidence="2">Uncharacterized protein</fullName>
    </submittedName>
</protein>
<dbReference type="RefSeq" id="XP_047781751.1">
    <property type="nucleotide sequence ID" value="XM_047918800.1"/>
</dbReference>
<dbReference type="Proteomes" id="UP000814176">
    <property type="component" value="Unassembled WGS sequence"/>
</dbReference>